<dbReference type="NCBIfam" id="TIGR00212">
    <property type="entry name" value="hemC"/>
    <property type="match status" value="1"/>
</dbReference>
<dbReference type="InterPro" id="IPR036803">
    <property type="entry name" value="Porphobilinogen_deaminase_C_sf"/>
</dbReference>
<dbReference type="AlphaFoldDB" id="A0A1H9DQY3"/>
<dbReference type="Pfam" id="PF03900">
    <property type="entry name" value="Porphobil_deamC"/>
    <property type="match status" value="1"/>
</dbReference>
<dbReference type="InterPro" id="IPR022419">
    <property type="entry name" value="Porphobilin_deaminase_cofac_BS"/>
</dbReference>
<dbReference type="PROSITE" id="PS00533">
    <property type="entry name" value="PORPHOBILINOGEN_DEAM"/>
    <property type="match status" value="1"/>
</dbReference>
<accession>A0A1H9DQY3</accession>
<dbReference type="EMBL" id="FOEI01000008">
    <property type="protein sequence ID" value="SEQ15707.1"/>
    <property type="molecule type" value="Genomic_DNA"/>
</dbReference>
<dbReference type="CDD" id="cd13647">
    <property type="entry name" value="PBP2_PBGD_2"/>
    <property type="match status" value="1"/>
</dbReference>
<dbReference type="SUPFAM" id="SSF54782">
    <property type="entry name" value="Porphobilinogen deaminase (hydroxymethylbilane synthase), C-terminal domain"/>
    <property type="match status" value="1"/>
</dbReference>
<comment type="subunit">
    <text evidence="5">Monomer.</text>
</comment>
<proteinExistence type="inferred from homology"/>
<evidence type="ECO:0000313" key="12">
    <source>
        <dbReference type="EMBL" id="SEQ15707.1"/>
    </source>
</evidence>
<evidence type="ECO:0000256" key="1">
    <source>
        <dbReference type="ARBA" id="ARBA00001916"/>
    </source>
</evidence>
<evidence type="ECO:0000256" key="3">
    <source>
        <dbReference type="ARBA" id="ARBA00004735"/>
    </source>
</evidence>
<reference evidence="12 13" key="1">
    <citation type="submission" date="2016-10" db="EMBL/GenBank/DDBJ databases">
        <authorList>
            <person name="de Groot N.N."/>
        </authorList>
    </citation>
    <scope>NUCLEOTIDE SEQUENCE [LARGE SCALE GENOMIC DNA]</scope>
    <source>
        <strain evidence="12 13">DSM 27078</strain>
    </source>
</reference>
<keyword evidence="6" id="KW-0808">Transferase</keyword>
<evidence type="ECO:0000313" key="13">
    <source>
        <dbReference type="Proteomes" id="UP000198648"/>
    </source>
</evidence>
<keyword evidence="7" id="KW-0627">Porphyrin biosynthesis</keyword>
<comment type="function">
    <text evidence="2">Tetrapolymerization of the monopyrrole PBG into the hydroxymethylbilane pre-uroporphyrinogen in several discrete steps.</text>
</comment>
<evidence type="ECO:0000256" key="6">
    <source>
        <dbReference type="ARBA" id="ARBA00022679"/>
    </source>
</evidence>
<dbReference type="RefSeq" id="WP_091469580.1">
    <property type="nucleotide sequence ID" value="NZ_FOEI01000008.1"/>
</dbReference>
<dbReference type="PANTHER" id="PTHR11557:SF0">
    <property type="entry name" value="PORPHOBILINOGEN DEAMINASE"/>
    <property type="match status" value="1"/>
</dbReference>
<comment type="catalytic activity">
    <reaction evidence="8">
        <text>4 porphobilinogen + H2O = hydroxymethylbilane + 4 NH4(+)</text>
        <dbReference type="Rhea" id="RHEA:13185"/>
        <dbReference type="ChEBI" id="CHEBI:15377"/>
        <dbReference type="ChEBI" id="CHEBI:28938"/>
        <dbReference type="ChEBI" id="CHEBI:57845"/>
        <dbReference type="ChEBI" id="CHEBI:58126"/>
        <dbReference type="EC" id="2.5.1.61"/>
    </reaction>
</comment>
<dbReference type="InterPro" id="IPR022417">
    <property type="entry name" value="Porphobilin_deaminase_N"/>
</dbReference>
<protein>
    <recommendedName>
        <fullName evidence="9">Hydroxymethylbilane synthase</fullName>
        <ecNumber evidence="9">2.5.1.61</ecNumber>
    </recommendedName>
</protein>
<dbReference type="Pfam" id="PF01379">
    <property type="entry name" value="Porphobil_deam"/>
    <property type="match status" value="1"/>
</dbReference>
<dbReference type="InterPro" id="IPR000860">
    <property type="entry name" value="HemC"/>
</dbReference>
<dbReference type="EC" id="2.5.1.61" evidence="9"/>
<dbReference type="PRINTS" id="PR00151">
    <property type="entry name" value="PORPHBDMNASE"/>
</dbReference>
<evidence type="ECO:0000256" key="8">
    <source>
        <dbReference type="ARBA" id="ARBA00048169"/>
    </source>
</evidence>
<dbReference type="SUPFAM" id="SSF53850">
    <property type="entry name" value="Periplasmic binding protein-like II"/>
    <property type="match status" value="1"/>
</dbReference>
<dbReference type="GO" id="GO:0004418">
    <property type="term" value="F:hydroxymethylbilane synthase activity"/>
    <property type="evidence" value="ECO:0007669"/>
    <property type="project" value="UniProtKB-UniRule"/>
</dbReference>
<comment type="cofactor">
    <cofactor evidence="1">
        <name>dipyrromethane</name>
        <dbReference type="ChEBI" id="CHEBI:60342"/>
    </cofactor>
</comment>
<evidence type="ECO:0000256" key="7">
    <source>
        <dbReference type="ARBA" id="ARBA00023244"/>
    </source>
</evidence>
<dbReference type="GO" id="GO:0006783">
    <property type="term" value="P:heme biosynthetic process"/>
    <property type="evidence" value="ECO:0007669"/>
    <property type="project" value="TreeGrafter"/>
</dbReference>
<comment type="similarity">
    <text evidence="4">Belongs to the HMBS family.</text>
</comment>
<evidence type="ECO:0000256" key="4">
    <source>
        <dbReference type="ARBA" id="ARBA00005638"/>
    </source>
</evidence>
<dbReference type="OrthoDB" id="9810298at2"/>
<comment type="pathway">
    <text evidence="3">Porphyrin-containing compound metabolism; protoporphyrin-IX biosynthesis; coproporphyrinogen-III from 5-aminolevulinate: step 2/4.</text>
</comment>
<dbReference type="Gene3D" id="3.30.160.40">
    <property type="entry name" value="Porphobilinogen deaminase, C-terminal domain"/>
    <property type="match status" value="1"/>
</dbReference>
<evidence type="ECO:0000256" key="5">
    <source>
        <dbReference type="ARBA" id="ARBA00011245"/>
    </source>
</evidence>
<gene>
    <name evidence="12" type="ORF">SAMN05444005_10812</name>
</gene>
<dbReference type="InterPro" id="IPR022418">
    <property type="entry name" value="Porphobilinogen_deaminase_C"/>
</dbReference>
<sequence length="311" mass="34314">MAKEKTIRIGTRDSELALWQAHTVEKKLNDLGYKTEIIAVKSEGDIVLDKPLYELGITGIFTKTLDIAMIQGKIDIAVHSMKDVPTQLPNGIIQGAVLERASTLDILVHKGNLDFLTQENCTIASSSLRRKASWLHKYPTHNVEDIRGNVNTRMQKVADSESWSGAIFAEAGLERINLKPENFIALNWMTPAPAQGAMLVVCNADDMFSLDAVSQLNHIETEICTYIERQFLRTLEGGCTAPIGAIATYNENDDVIDFTGVLLSIDGVQKLEIKKSVDVSEWKKLGFNCAQEILANGGAALMAEIKEKLKK</sequence>
<evidence type="ECO:0000256" key="9">
    <source>
        <dbReference type="NCBIfam" id="TIGR00212"/>
    </source>
</evidence>
<dbReference type="STRING" id="1299341.SAMN05444005_10812"/>
<dbReference type="GO" id="GO:0005737">
    <property type="term" value="C:cytoplasm"/>
    <property type="evidence" value="ECO:0007669"/>
    <property type="project" value="UniProtKB-UniRule"/>
</dbReference>
<keyword evidence="13" id="KW-1185">Reference proteome</keyword>
<evidence type="ECO:0000259" key="10">
    <source>
        <dbReference type="Pfam" id="PF01379"/>
    </source>
</evidence>
<evidence type="ECO:0000256" key="2">
    <source>
        <dbReference type="ARBA" id="ARBA00002869"/>
    </source>
</evidence>
<dbReference type="PIRSF" id="PIRSF001438">
    <property type="entry name" value="4pyrrol_synth_OHMeBilane_synth"/>
    <property type="match status" value="1"/>
</dbReference>
<name>A0A1H9DQY3_9FLAO</name>
<dbReference type="Gene3D" id="3.40.190.10">
    <property type="entry name" value="Periplasmic binding protein-like II"/>
    <property type="match status" value="2"/>
</dbReference>
<dbReference type="PANTHER" id="PTHR11557">
    <property type="entry name" value="PORPHOBILINOGEN DEAMINASE"/>
    <property type="match status" value="1"/>
</dbReference>
<dbReference type="Proteomes" id="UP000198648">
    <property type="component" value="Unassembled WGS sequence"/>
</dbReference>
<evidence type="ECO:0000259" key="11">
    <source>
        <dbReference type="Pfam" id="PF03900"/>
    </source>
</evidence>
<feature type="domain" description="Porphobilinogen deaminase C-terminal" evidence="11">
    <location>
        <begin position="224"/>
        <end position="294"/>
    </location>
</feature>
<feature type="domain" description="Porphobilinogen deaminase N-terminal" evidence="10">
    <location>
        <begin position="7"/>
        <end position="207"/>
    </location>
</feature>
<organism evidence="12 13">
    <name type="scientific">Flavobacterium urocaniciphilum</name>
    <dbReference type="NCBI Taxonomy" id="1299341"/>
    <lineage>
        <taxon>Bacteria</taxon>
        <taxon>Pseudomonadati</taxon>
        <taxon>Bacteroidota</taxon>
        <taxon>Flavobacteriia</taxon>
        <taxon>Flavobacteriales</taxon>
        <taxon>Flavobacteriaceae</taxon>
        <taxon>Flavobacterium</taxon>
    </lineage>
</organism>